<evidence type="ECO:0000256" key="2">
    <source>
        <dbReference type="ARBA" id="ARBA00022801"/>
    </source>
</evidence>
<evidence type="ECO:0000256" key="3">
    <source>
        <dbReference type="ARBA" id="ARBA00022840"/>
    </source>
</evidence>
<evidence type="ECO:0000256" key="4">
    <source>
        <dbReference type="PROSITE-ProRule" id="PRU00175"/>
    </source>
</evidence>
<keyword evidence="1" id="KW-0547">Nucleotide-binding</keyword>
<proteinExistence type="predicted"/>
<dbReference type="EMBL" id="ML977321">
    <property type="protein sequence ID" value="KAF2116188.1"/>
    <property type="molecule type" value="Genomic_DNA"/>
</dbReference>
<evidence type="ECO:0000256" key="1">
    <source>
        <dbReference type="ARBA" id="ARBA00022741"/>
    </source>
</evidence>
<dbReference type="Gene3D" id="3.40.50.300">
    <property type="entry name" value="P-loop containing nucleotide triphosphate hydrolases"/>
    <property type="match status" value="1"/>
</dbReference>
<dbReference type="PROSITE" id="PS50089">
    <property type="entry name" value="ZF_RING_2"/>
    <property type="match status" value="1"/>
</dbReference>
<sequence length="747" mass="82898">MEKARSAWRTSGSTATLRFDMNVYGHGHASQAVARMLSSVRVFLQSPDVDPRSALYENPQYLKLPDLPSTVIKSPTEFTGRGALAALSTETTRSEVEALFDQLQQSSFLRQISADKRVTTPLKEYQKEAVDFMTRRETGDLPPSLSLWQVHTTHGGLSCYQHVITGAKSSRVEDVLGGVLADDMGLGKTLSTLAVIVGSLDRALQFAVSGTDKPTTQWQSMVPSKATLVVVPSALLLDIWTEEIVRHIMPGTLRFYRYHGSRRHISLQDLLQYDVLLTTYATVAAEFCRGQSMLNHIEWFRVVLDEAHVIRNPSTKQFRAISSLAAHLRWCLTGTPIQNGVEDLGAIVKFLRVPLLLETPTFRKQITAAIQSNSPGRFAKLRRLLEALCLRRSKLLLNLPDPITVTHKIHFSGPERQMYNDYGDSCKRATNEAITDHSLRKANQIIIETILRMRLFCNQGSAALAGNWNSFGLPSDPQEALSYLQTSGKDAACAQCDSEIISMYQTGDRSSGVLTSCQHLLCGECRPNYEADLEDSVEDERAQCPICGQRGEKSTFILEPAKTSESPVPAAPTCSTKLLALLHHVQKQGAADKCVIFSFWKKTLDAIADIFTASGIPFHRIHGSLSARRRADVLADFEINPYIKVLLITFGTGAVGINKLVVANHIHIVEPQWNPSVESQAIGRILRLGQEKSVTIVRYIMKGTVEETVQSSQLRKLQLARGGFIGKDDEHTSQRIQEIMVSHIRPL</sequence>
<dbReference type="GO" id="GO:0008270">
    <property type="term" value="F:zinc ion binding"/>
    <property type="evidence" value="ECO:0007669"/>
    <property type="project" value="UniProtKB-KW"/>
</dbReference>
<keyword evidence="2" id="KW-0378">Hydrolase</keyword>
<evidence type="ECO:0000259" key="6">
    <source>
        <dbReference type="PROSITE" id="PS51192"/>
    </source>
</evidence>
<dbReference type="InterPro" id="IPR000330">
    <property type="entry name" value="SNF2_N"/>
</dbReference>
<dbReference type="OrthoDB" id="448448at2759"/>
<reference evidence="8" key="1">
    <citation type="journal article" date="2020" name="Stud. Mycol.">
        <title>101 Dothideomycetes genomes: a test case for predicting lifestyles and emergence of pathogens.</title>
        <authorList>
            <person name="Haridas S."/>
            <person name="Albert R."/>
            <person name="Binder M."/>
            <person name="Bloem J."/>
            <person name="Labutti K."/>
            <person name="Salamov A."/>
            <person name="Andreopoulos B."/>
            <person name="Baker S."/>
            <person name="Barry K."/>
            <person name="Bills G."/>
            <person name="Bluhm B."/>
            <person name="Cannon C."/>
            <person name="Castanera R."/>
            <person name="Culley D."/>
            <person name="Daum C."/>
            <person name="Ezra D."/>
            <person name="Gonzalez J."/>
            <person name="Henrissat B."/>
            <person name="Kuo A."/>
            <person name="Liang C."/>
            <person name="Lipzen A."/>
            <person name="Lutzoni F."/>
            <person name="Magnuson J."/>
            <person name="Mondo S."/>
            <person name="Nolan M."/>
            <person name="Ohm R."/>
            <person name="Pangilinan J."/>
            <person name="Park H.-J."/>
            <person name="Ramirez L."/>
            <person name="Alfaro M."/>
            <person name="Sun H."/>
            <person name="Tritt A."/>
            <person name="Yoshinaga Y."/>
            <person name="Zwiers L.-H."/>
            <person name="Turgeon B."/>
            <person name="Goodwin S."/>
            <person name="Spatafora J."/>
            <person name="Crous P."/>
            <person name="Grigoriev I."/>
        </authorList>
    </citation>
    <scope>NUCLEOTIDE SEQUENCE</scope>
    <source>
        <strain evidence="8">CBS 627.86</strain>
    </source>
</reference>
<dbReference type="PROSITE" id="PS51192">
    <property type="entry name" value="HELICASE_ATP_BIND_1"/>
    <property type="match status" value="1"/>
</dbReference>
<dbReference type="GO" id="GO:0006281">
    <property type="term" value="P:DNA repair"/>
    <property type="evidence" value="ECO:0007669"/>
    <property type="project" value="TreeGrafter"/>
</dbReference>
<dbReference type="Pfam" id="PF00271">
    <property type="entry name" value="Helicase_C"/>
    <property type="match status" value="1"/>
</dbReference>
<dbReference type="Pfam" id="PF14634">
    <property type="entry name" value="zf-RING_5"/>
    <property type="match status" value="1"/>
</dbReference>
<dbReference type="PROSITE" id="PS51194">
    <property type="entry name" value="HELICASE_CTER"/>
    <property type="match status" value="1"/>
</dbReference>
<dbReference type="InterPro" id="IPR001650">
    <property type="entry name" value="Helicase_C-like"/>
</dbReference>
<feature type="domain" description="Helicase C-terminal" evidence="7">
    <location>
        <begin position="577"/>
        <end position="747"/>
    </location>
</feature>
<dbReference type="AlphaFoldDB" id="A0A6A5ZCT7"/>
<gene>
    <name evidence="8" type="ORF">BDV96DRAFT_491692</name>
</gene>
<dbReference type="Pfam" id="PF00176">
    <property type="entry name" value="SNF2-rel_dom"/>
    <property type="match status" value="1"/>
</dbReference>
<dbReference type="Gene3D" id="3.40.50.10810">
    <property type="entry name" value="Tandem AAA-ATPase domain"/>
    <property type="match status" value="1"/>
</dbReference>
<dbReference type="GO" id="GO:0005634">
    <property type="term" value="C:nucleus"/>
    <property type="evidence" value="ECO:0007669"/>
    <property type="project" value="TreeGrafter"/>
</dbReference>
<evidence type="ECO:0000259" key="7">
    <source>
        <dbReference type="PROSITE" id="PS51194"/>
    </source>
</evidence>
<protein>
    <submittedName>
        <fullName evidence="8">SNF2 family N-terminal domain-containing protein</fullName>
    </submittedName>
</protein>
<dbReference type="SMART" id="SM00490">
    <property type="entry name" value="HELICc"/>
    <property type="match status" value="1"/>
</dbReference>
<keyword evidence="4" id="KW-0863">Zinc-finger</keyword>
<evidence type="ECO:0000313" key="8">
    <source>
        <dbReference type="EMBL" id="KAF2116188.1"/>
    </source>
</evidence>
<dbReference type="InterPro" id="IPR027417">
    <property type="entry name" value="P-loop_NTPase"/>
</dbReference>
<keyword evidence="3" id="KW-0067">ATP-binding</keyword>
<dbReference type="InterPro" id="IPR050628">
    <property type="entry name" value="SNF2_RAD54_helicase_TF"/>
</dbReference>
<dbReference type="Proteomes" id="UP000799770">
    <property type="component" value="Unassembled WGS sequence"/>
</dbReference>
<dbReference type="InterPro" id="IPR049730">
    <property type="entry name" value="SNF2/RAD54-like_C"/>
</dbReference>
<name>A0A6A5ZCT7_9PLEO</name>
<keyword evidence="4" id="KW-0479">Metal-binding</keyword>
<dbReference type="SMART" id="SM00487">
    <property type="entry name" value="DEXDc"/>
    <property type="match status" value="1"/>
</dbReference>
<evidence type="ECO:0000313" key="9">
    <source>
        <dbReference type="Proteomes" id="UP000799770"/>
    </source>
</evidence>
<dbReference type="CDD" id="cd18793">
    <property type="entry name" value="SF2_C_SNF"/>
    <property type="match status" value="1"/>
</dbReference>
<dbReference type="GO" id="GO:0016787">
    <property type="term" value="F:hydrolase activity"/>
    <property type="evidence" value="ECO:0007669"/>
    <property type="project" value="UniProtKB-KW"/>
</dbReference>
<dbReference type="PANTHER" id="PTHR45626">
    <property type="entry name" value="TRANSCRIPTION TERMINATION FACTOR 2-RELATED"/>
    <property type="match status" value="1"/>
</dbReference>
<dbReference type="SUPFAM" id="SSF52540">
    <property type="entry name" value="P-loop containing nucleoside triphosphate hydrolases"/>
    <property type="match status" value="2"/>
</dbReference>
<dbReference type="InterPro" id="IPR001841">
    <property type="entry name" value="Znf_RING"/>
</dbReference>
<feature type="domain" description="Helicase ATP-binding" evidence="6">
    <location>
        <begin position="169"/>
        <end position="354"/>
    </location>
</feature>
<dbReference type="InterPro" id="IPR014001">
    <property type="entry name" value="Helicase_ATP-bd"/>
</dbReference>
<dbReference type="InterPro" id="IPR038718">
    <property type="entry name" value="SNF2-like_sf"/>
</dbReference>
<accession>A0A6A5ZCT7</accession>
<dbReference type="GO" id="GO:0008094">
    <property type="term" value="F:ATP-dependent activity, acting on DNA"/>
    <property type="evidence" value="ECO:0007669"/>
    <property type="project" value="TreeGrafter"/>
</dbReference>
<dbReference type="CDD" id="cd18008">
    <property type="entry name" value="DEXDc_SHPRH-like"/>
    <property type="match status" value="1"/>
</dbReference>
<dbReference type="PANTHER" id="PTHR45626:SF52">
    <property type="entry name" value="SINGLE-STRANDED DNA-DEPENDENT ATPASE (EUROFUNG)"/>
    <property type="match status" value="1"/>
</dbReference>
<feature type="domain" description="RING-type" evidence="5">
    <location>
        <begin position="493"/>
        <end position="547"/>
    </location>
</feature>
<dbReference type="GO" id="GO:0005524">
    <property type="term" value="F:ATP binding"/>
    <property type="evidence" value="ECO:0007669"/>
    <property type="project" value="UniProtKB-KW"/>
</dbReference>
<keyword evidence="9" id="KW-1185">Reference proteome</keyword>
<organism evidence="8 9">
    <name type="scientific">Lophiotrema nucula</name>
    <dbReference type="NCBI Taxonomy" id="690887"/>
    <lineage>
        <taxon>Eukaryota</taxon>
        <taxon>Fungi</taxon>
        <taxon>Dikarya</taxon>
        <taxon>Ascomycota</taxon>
        <taxon>Pezizomycotina</taxon>
        <taxon>Dothideomycetes</taxon>
        <taxon>Pleosporomycetidae</taxon>
        <taxon>Pleosporales</taxon>
        <taxon>Lophiotremataceae</taxon>
        <taxon>Lophiotrema</taxon>
    </lineage>
</organism>
<evidence type="ECO:0000259" key="5">
    <source>
        <dbReference type="PROSITE" id="PS50089"/>
    </source>
</evidence>
<keyword evidence="4" id="KW-0862">Zinc</keyword>